<protein>
    <submittedName>
        <fullName evidence="5">Ankyrin</fullName>
    </submittedName>
</protein>
<dbReference type="PROSITE" id="PS50088">
    <property type="entry name" value="ANK_REPEAT"/>
    <property type="match status" value="6"/>
</dbReference>
<dbReference type="Proteomes" id="UP000070544">
    <property type="component" value="Unassembled WGS sequence"/>
</dbReference>
<accession>A0A138ZXX0</accession>
<evidence type="ECO:0000313" key="6">
    <source>
        <dbReference type="Proteomes" id="UP000070544"/>
    </source>
</evidence>
<dbReference type="InterPro" id="IPR036770">
    <property type="entry name" value="Ankyrin_rpt-contain_sf"/>
</dbReference>
<evidence type="ECO:0000313" key="5">
    <source>
        <dbReference type="EMBL" id="KXS09350.1"/>
    </source>
</evidence>
<feature type="repeat" description="ANK" evidence="3">
    <location>
        <begin position="309"/>
        <end position="341"/>
    </location>
</feature>
<feature type="repeat" description="ANK" evidence="3">
    <location>
        <begin position="342"/>
        <end position="374"/>
    </location>
</feature>
<evidence type="ECO:0000256" key="4">
    <source>
        <dbReference type="SAM" id="MobiDB-lite"/>
    </source>
</evidence>
<dbReference type="PANTHER" id="PTHR24173">
    <property type="entry name" value="ANKYRIN REPEAT CONTAINING"/>
    <property type="match status" value="1"/>
</dbReference>
<feature type="compositionally biased region" description="Polar residues" evidence="4">
    <location>
        <begin position="570"/>
        <end position="596"/>
    </location>
</feature>
<dbReference type="Pfam" id="PF12796">
    <property type="entry name" value="Ank_2"/>
    <property type="match status" value="3"/>
</dbReference>
<sequence length="639" mass="67964">MADFIYNREPNLWARDPAPPMAEAVKFDRVDAIEYLNNLLPKTDLQQFVNSAVERNAVKSLRYLLGHGALPDVGFGGVQTPLCAAASKGLIDAATILIEFGANINLAFRSETPLHTAAERGHTEFVKLLLRYGATMENRNRTSRTPLLEACINGQVESARVLLDAGADFRVSDDDALTKSIANDYAAVVELLLDHYYATHPPQDDCSLAEKYRSKAFDHTIMRGSEKTLRMLLARGVEPEKRDRLGQKLLESTALHGHPKLAAILLDWGVPIDARAKNGNTPLMSAKTAEAAKHLLDNGANVNAVAGRSGRTPLACAAKDGRLTTLRELLSRGAHINAVDHRGRTALMRAAVSGYDGVISELITQGADVHATDRLGWTALMHAASNRNLTVARTLLKAGADVHAVDSIGRTAVQLVNGNNKWELARILGVEVPQRKPKKNKMEVAAQAAPDSGETYGDGGAAVDGADVVEDAQVQQEDSQAVDDAVVDPTPTQMMAPVADIAPTDQGIQQVDVETAEDTVETADVPTTESASSIQQTALETDAAIADHPISHEDLHGPDPVEGVVEPSEMTPTNPASPTNQPTPLESITIEDNTQPHVPAPAEPVAPEEGTASGTAWGTGVASLGVAIVCSQLAVLSLS</sequence>
<evidence type="ECO:0000256" key="1">
    <source>
        <dbReference type="ARBA" id="ARBA00022737"/>
    </source>
</evidence>
<reference evidence="5 6" key="1">
    <citation type="journal article" date="2015" name="Genome Biol. Evol.">
        <title>Phylogenomic analyses indicate that early fungi evolved digesting cell walls of algal ancestors of land plants.</title>
        <authorList>
            <person name="Chang Y."/>
            <person name="Wang S."/>
            <person name="Sekimoto S."/>
            <person name="Aerts A.L."/>
            <person name="Choi C."/>
            <person name="Clum A."/>
            <person name="LaButti K.M."/>
            <person name="Lindquist E.A."/>
            <person name="Yee Ngan C."/>
            <person name="Ohm R.A."/>
            <person name="Salamov A.A."/>
            <person name="Grigoriev I.V."/>
            <person name="Spatafora J.W."/>
            <person name="Berbee M.L."/>
        </authorList>
    </citation>
    <scope>NUCLEOTIDE SEQUENCE [LARGE SCALE GENOMIC DNA]</scope>
    <source>
        <strain evidence="5 6">JEL478</strain>
    </source>
</reference>
<dbReference type="AlphaFoldDB" id="A0A138ZXX0"/>
<name>A0A138ZXX0_GONPJ</name>
<organism evidence="5 6">
    <name type="scientific">Gonapodya prolifera (strain JEL478)</name>
    <name type="common">Monoblepharis prolifera</name>
    <dbReference type="NCBI Taxonomy" id="1344416"/>
    <lineage>
        <taxon>Eukaryota</taxon>
        <taxon>Fungi</taxon>
        <taxon>Fungi incertae sedis</taxon>
        <taxon>Chytridiomycota</taxon>
        <taxon>Chytridiomycota incertae sedis</taxon>
        <taxon>Monoblepharidomycetes</taxon>
        <taxon>Monoblepharidales</taxon>
        <taxon>Gonapodyaceae</taxon>
        <taxon>Gonapodya</taxon>
    </lineage>
</organism>
<feature type="repeat" description="ANK" evidence="3">
    <location>
        <begin position="142"/>
        <end position="174"/>
    </location>
</feature>
<proteinExistence type="predicted"/>
<dbReference type="SUPFAM" id="SSF48403">
    <property type="entry name" value="Ankyrin repeat"/>
    <property type="match status" value="1"/>
</dbReference>
<dbReference type="OMA" id="HINAVDH"/>
<keyword evidence="6" id="KW-1185">Reference proteome</keyword>
<dbReference type="OrthoDB" id="2095664at2759"/>
<dbReference type="InterPro" id="IPR002110">
    <property type="entry name" value="Ankyrin_rpt"/>
</dbReference>
<dbReference type="PROSITE" id="PS50297">
    <property type="entry name" value="ANK_REP_REGION"/>
    <property type="match status" value="5"/>
</dbReference>
<dbReference type="PANTHER" id="PTHR24173:SF74">
    <property type="entry name" value="ANKYRIN REPEAT DOMAIN-CONTAINING PROTEIN 16"/>
    <property type="match status" value="1"/>
</dbReference>
<feature type="repeat" description="ANK" evidence="3">
    <location>
        <begin position="375"/>
        <end position="407"/>
    </location>
</feature>
<feature type="region of interest" description="Disordered" evidence="4">
    <location>
        <begin position="563"/>
        <end position="614"/>
    </location>
</feature>
<evidence type="ECO:0000256" key="2">
    <source>
        <dbReference type="ARBA" id="ARBA00023043"/>
    </source>
</evidence>
<dbReference type="PRINTS" id="PR01415">
    <property type="entry name" value="ANKYRIN"/>
</dbReference>
<evidence type="ECO:0000256" key="3">
    <source>
        <dbReference type="PROSITE-ProRule" id="PRU00023"/>
    </source>
</evidence>
<feature type="repeat" description="ANK" evidence="3">
    <location>
        <begin position="77"/>
        <end position="109"/>
    </location>
</feature>
<dbReference type="EMBL" id="KQ965870">
    <property type="protein sequence ID" value="KXS09350.1"/>
    <property type="molecule type" value="Genomic_DNA"/>
</dbReference>
<feature type="repeat" description="ANK" evidence="3">
    <location>
        <begin position="109"/>
        <end position="141"/>
    </location>
</feature>
<dbReference type="STRING" id="1344416.A0A138ZXX0"/>
<gene>
    <name evidence="5" type="ORF">M427DRAFT_64314</name>
</gene>
<keyword evidence="2 3" id="KW-0040">ANK repeat</keyword>
<keyword evidence="1" id="KW-0677">Repeat</keyword>
<dbReference type="SMART" id="SM00248">
    <property type="entry name" value="ANK"/>
    <property type="match status" value="11"/>
</dbReference>
<dbReference type="Gene3D" id="1.25.40.20">
    <property type="entry name" value="Ankyrin repeat-containing domain"/>
    <property type="match status" value="2"/>
</dbReference>